<organism evidence="2 3">
    <name type="scientific">Kingdonia uniflora</name>
    <dbReference type="NCBI Taxonomy" id="39325"/>
    <lineage>
        <taxon>Eukaryota</taxon>
        <taxon>Viridiplantae</taxon>
        <taxon>Streptophyta</taxon>
        <taxon>Embryophyta</taxon>
        <taxon>Tracheophyta</taxon>
        <taxon>Spermatophyta</taxon>
        <taxon>Magnoliopsida</taxon>
        <taxon>Ranunculales</taxon>
        <taxon>Circaeasteraceae</taxon>
        <taxon>Kingdonia</taxon>
    </lineage>
</organism>
<evidence type="ECO:0000313" key="3">
    <source>
        <dbReference type="Proteomes" id="UP000541444"/>
    </source>
</evidence>
<gene>
    <name evidence="2" type="ORF">GIB67_031710</name>
</gene>
<reference evidence="2 3" key="1">
    <citation type="journal article" date="2020" name="IScience">
        <title>Genome Sequencing of the Endangered Kingdonia uniflora (Circaeasteraceae, Ranunculales) Reveals Potential Mechanisms of Evolutionary Specialization.</title>
        <authorList>
            <person name="Sun Y."/>
            <person name="Deng T."/>
            <person name="Zhang A."/>
            <person name="Moore M.J."/>
            <person name="Landis J.B."/>
            <person name="Lin N."/>
            <person name="Zhang H."/>
            <person name="Zhang X."/>
            <person name="Huang J."/>
            <person name="Zhang X."/>
            <person name="Sun H."/>
            <person name="Wang H."/>
        </authorList>
    </citation>
    <scope>NUCLEOTIDE SEQUENCE [LARGE SCALE GENOMIC DNA]</scope>
    <source>
        <strain evidence="2">TB1705</strain>
        <tissue evidence="2">Leaf</tissue>
    </source>
</reference>
<dbReference type="Proteomes" id="UP000541444">
    <property type="component" value="Unassembled WGS sequence"/>
</dbReference>
<accession>A0A7J7NJV0</accession>
<dbReference type="AlphaFoldDB" id="A0A7J7NJV0"/>
<sequence>MVQIRSQRIRYVVKGRLAIKITEVRERIFGLFGYDAELLVRECEFKGLDVRSGELEYLHYFYEMGSSSVNEVLTSGQTNESDNEGEVGLEQFLGFPGQLISYPSSSDAFREFLKPRQLGIDESISLEYFDGDVRSDLSEGFMCYLSQLEYELSLPLTNLVKGIMNTIGACPVQLNENMWEVITVCDHLNEKWEKEGNVGRITLRTLCVKSKVERKESLLDEVAVEETKLELLLEELGLSRKKRVDSRSKKKRMLKALPASGITGSGEVSKDIRKRVKPLGESREKVAEGRSTTVDDLKEVEERTRLAVLHGEEDTSKMVARLVKGIWLGIEEEKSELMKANIKLEKELTRSGTDALKDVRQLKASHVVAIGQLQVETKANLDEMVKEHDRLVHHLMLKGIDAEINKGLKELVEVTECAEKRQSRVDALAMTGMQASTAQYRVQALEQSEERFRPDLQKYRNELERMRQKLLEKENELRVVRENLSVSEASA</sequence>
<protein>
    <submittedName>
        <fullName evidence="2">Uncharacterized protein</fullName>
    </submittedName>
</protein>
<feature type="coiled-coil region" evidence="1">
    <location>
        <begin position="456"/>
        <end position="483"/>
    </location>
</feature>
<name>A0A7J7NJV0_9MAGN</name>
<dbReference type="EMBL" id="JACGCM010000724">
    <property type="protein sequence ID" value="KAF6167509.1"/>
    <property type="molecule type" value="Genomic_DNA"/>
</dbReference>
<comment type="caution">
    <text evidence="2">The sequence shown here is derived from an EMBL/GenBank/DDBJ whole genome shotgun (WGS) entry which is preliminary data.</text>
</comment>
<keyword evidence="3" id="KW-1185">Reference proteome</keyword>
<proteinExistence type="predicted"/>
<keyword evidence="1" id="KW-0175">Coiled coil</keyword>
<evidence type="ECO:0000313" key="2">
    <source>
        <dbReference type="EMBL" id="KAF6167509.1"/>
    </source>
</evidence>
<evidence type="ECO:0000256" key="1">
    <source>
        <dbReference type="SAM" id="Coils"/>
    </source>
</evidence>